<dbReference type="AlphaFoldDB" id="A0A5J4SCD5"/>
<dbReference type="InterPro" id="IPR042228">
    <property type="entry name" value="Dynein_linker_3"/>
</dbReference>
<evidence type="ECO:0000313" key="3">
    <source>
        <dbReference type="Proteomes" id="UP000324800"/>
    </source>
</evidence>
<feature type="non-terminal residue" evidence="2">
    <location>
        <position position="1"/>
    </location>
</feature>
<dbReference type="InterPro" id="IPR013602">
    <property type="entry name" value="Dynein_heavy_linker"/>
</dbReference>
<reference evidence="2 3" key="1">
    <citation type="submission" date="2019-03" db="EMBL/GenBank/DDBJ databases">
        <title>Single cell metagenomics reveals metabolic interactions within the superorganism composed of flagellate Streblomastix strix and complex community of Bacteroidetes bacteria on its surface.</title>
        <authorList>
            <person name="Treitli S.C."/>
            <person name="Kolisko M."/>
            <person name="Husnik F."/>
            <person name="Keeling P."/>
            <person name="Hampl V."/>
        </authorList>
    </citation>
    <scope>NUCLEOTIDE SEQUENCE [LARGE SCALE GENOMIC DNA]</scope>
    <source>
        <strain evidence="2">ST1C</strain>
    </source>
</reference>
<protein>
    <recommendedName>
        <fullName evidence="1">Dynein heavy chain linker domain-containing protein</fullName>
    </recommendedName>
</protein>
<organism evidence="2 3">
    <name type="scientific">Streblomastix strix</name>
    <dbReference type="NCBI Taxonomy" id="222440"/>
    <lineage>
        <taxon>Eukaryota</taxon>
        <taxon>Metamonada</taxon>
        <taxon>Preaxostyla</taxon>
        <taxon>Oxymonadida</taxon>
        <taxon>Streblomastigidae</taxon>
        <taxon>Streblomastix</taxon>
    </lineage>
</organism>
<comment type="caution">
    <text evidence="2">The sequence shown here is derived from an EMBL/GenBank/DDBJ whole genome shotgun (WGS) entry which is preliminary data.</text>
</comment>
<dbReference type="GO" id="GO:0051959">
    <property type="term" value="F:dynein light intermediate chain binding"/>
    <property type="evidence" value="ECO:0007669"/>
    <property type="project" value="InterPro"/>
</dbReference>
<proteinExistence type="predicted"/>
<feature type="domain" description="Dynein heavy chain linker" evidence="1">
    <location>
        <begin position="1"/>
        <end position="75"/>
    </location>
</feature>
<gene>
    <name evidence="2" type="ORF">EZS28_052295</name>
</gene>
<dbReference type="EMBL" id="SNRW01040479">
    <property type="protein sequence ID" value="KAA6343667.1"/>
    <property type="molecule type" value="Genomic_DNA"/>
</dbReference>
<dbReference type="Gene3D" id="3.20.180.20">
    <property type="entry name" value="Dynein heavy chain, N-terminal domain 2"/>
    <property type="match status" value="1"/>
</dbReference>
<dbReference type="Proteomes" id="UP000324800">
    <property type="component" value="Unassembled WGS sequence"/>
</dbReference>
<evidence type="ECO:0000313" key="2">
    <source>
        <dbReference type="EMBL" id="KAA6343667.1"/>
    </source>
</evidence>
<name>A0A5J4SCD5_9EUKA</name>
<dbReference type="GO" id="GO:0030286">
    <property type="term" value="C:dynein complex"/>
    <property type="evidence" value="ECO:0007669"/>
    <property type="project" value="InterPro"/>
</dbReference>
<dbReference type="PANTHER" id="PTHR22878">
    <property type="entry name" value="DYNEIN HEAVY CHAIN 6, AXONEMAL-LIKE-RELATED"/>
    <property type="match status" value="1"/>
</dbReference>
<dbReference type="GO" id="GO:0045505">
    <property type="term" value="F:dynein intermediate chain binding"/>
    <property type="evidence" value="ECO:0007669"/>
    <property type="project" value="InterPro"/>
</dbReference>
<sequence length="89" mass="10081">SDPQAVQRHLSNLFDNCAKLIFGTGMRSKAISGMVSEEGENLLIRAECQAEGSVEVWMTIVEAEMIMTLRTKIKETIYYYASIQQNYLD</sequence>
<dbReference type="GO" id="GO:0007018">
    <property type="term" value="P:microtubule-based movement"/>
    <property type="evidence" value="ECO:0007669"/>
    <property type="project" value="InterPro"/>
</dbReference>
<dbReference type="Pfam" id="PF08393">
    <property type="entry name" value="DHC_N2"/>
    <property type="match status" value="1"/>
</dbReference>
<evidence type="ECO:0000259" key="1">
    <source>
        <dbReference type="Pfam" id="PF08393"/>
    </source>
</evidence>
<accession>A0A5J4SCD5</accession>
<dbReference type="InterPro" id="IPR026983">
    <property type="entry name" value="DHC"/>
</dbReference>
<dbReference type="PANTHER" id="PTHR22878:SF63">
    <property type="entry name" value="DYNEIN AXONEMAL HEAVY CHAIN 10"/>
    <property type="match status" value="1"/>
</dbReference>